<dbReference type="NCBIfam" id="TIGR03423">
    <property type="entry name" value="pbp2_mrdA"/>
    <property type="match status" value="1"/>
</dbReference>
<evidence type="ECO:0000256" key="13">
    <source>
        <dbReference type="SAM" id="Phobius"/>
    </source>
</evidence>
<dbReference type="GO" id="GO:0009002">
    <property type="term" value="F:serine-type D-Ala-D-Ala carboxypeptidase activity"/>
    <property type="evidence" value="ECO:0007669"/>
    <property type="project" value="InterPro"/>
</dbReference>
<dbReference type="InterPro" id="IPR012338">
    <property type="entry name" value="Beta-lactam/transpept-like"/>
</dbReference>
<evidence type="ECO:0000256" key="4">
    <source>
        <dbReference type="ARBA" id="ARBA00022519"/>
    </source>
</evidence>
<dbReference type="Gene3D" id="3.40.710.10">
    <property type="entry name" value="DD-peptidase/beta-lactamase superfamily"/>
    <property type="match status" value="1"/>
</dbReference>
<sequence length="644" mass="70701">MTNLGSNFFENIASSSRRTSIKLDNSQDWQGGVLKNLIPGNRDHITRDYSMRFGVICSVICLSLVFIYLRVFHLQVVQGKALYSVSEDNRLRKEFIQPERGIITSSDGTILTRNDPSFSVVLDLTISEKSSDPMDLIVKISQILGISEELLKSRVSEALTQAQTSVVLVDNVDRDSVVRLETTSADLPGISTKVSHKRTYVKGEAFSHVLGYVGEISKEELTDWTWMGLVNGDIVGKTGIEEEYEEKLHGSPGKILLEKDSMGVGDREVTKTDPVPGLNLKLTIDSELQDTAYTSLKEEIEKSKAVGGAVIVEKVDTGEILSLVSYPSYDANLFSSVLKKDEYLKLTNDPHLPFFDRSIGGLYPPASTFKLVTATAALTEGIIDTKTKINEVQTITVGGQNFSNWTLLWGIGPHGPLDISQALAQSSDIFFYEVGGGYEGQKGLGIDKLSSMARQFGLGTKTGIDLPGEVSGLFPDPNWKKKQLKEDWYLGDTFITAIGQGNVLVQPLQVANFTATVANGGKVMKPYLVDSIINNIGEVQETHQPYLIRQISNPEVFATIRQGMRGAVEYGTSVELKPFPIPISAKTGTAETNEKDKIHAWFTSFAPYDNPEIVVTVFVEEGGQGSEVALPIAKKVYSKYFNLP</sequence>
<feature type="transmembrane region" description="Helical" evidence="13">
    <location>
        <begin position="49"/>
        <end position="69"/>
    </location>
</feature>
<dbReference type="STRING" id="1802627.A3A70_03165"/>
<evidence type="ECO:0000313" key="17">
    <source>
        <dbReference type="Proteomes" id="UP000178964"/>
    </source>
</evidence>
<evidence type="ECO:0000256" key="12">
    <source>
        <dbReference type="ARBA" id="ARBA00023316"/>
    </source>
</evidence>
<evidence type="ECO:0000259" key="14">
    <source>
        <dbReference type="Pfam" id="PF00905"/>
    </source>
</evidence>
<dbReference type="GO" id="GO:0008360">
    <property type="term" value="P:regulation of cell shape"/>
    <property type="evidence" value="ECO:0007669"/>
    <property type="project" value="UniProtKB-KW"/>
</dbReference>
<evidence type="ECO:0000256" key="5">
    <source>
        <dbReference type="ARBA" id="ARBA00022670"/>
    </source>
</evidence>
<dbReference type="InterPro" id="IPR050515">
    <property type="entry name" value="Beta-lactam/transpept"/>
</dbReference>
<dbReference type="AlphaFoldDB" id="A0A1F4VM67"/>
<dbReference type="SUPFAM" id="SSF56601">
    <property type="entry name" value="beta-lactamase/transpeptidase-like"/>
    <property type="match status" value="1"/>
</dbReference>
<evidence type="ECO:0000256" key="8">
    <source>
        <dbReference type="ARBA" id="ARBA00022960"/>
    </source>
</evidence>
<dbReference type="Gene3D" id="3.30.1390.30">
    <property type="entry name" value="Penicillin-binding protein 2a, domain 3"/>
    <property type="match status" value="1"/>
</dbReference>
<evidence type="ECO:0000256" key="3">
    <source>
        <dbReference type="ARBA" id="ARBA00022475"/>
    </source>
</evidence>
<dbReference type="SUPFAM" id="SSF56519">
    <property type="entry name" value="Penicillin binding protein dimerisation domain"/>
    <property type="match status" value="1"/>
</dbReference>
<dbReference type="Pfam" id="PF03717">
    <property type="entry name" value="PBP_dimer"/>
    <property type="match status" value="1"/>
</dbReference>
<keyword evidence="5" id="KW-0645">Protease</keyword>
<evidence type="ECO:0000256" key="10">
    <source>
        <dbReference type="ARBA" id="ARBA00022989"/>
    </source>
</evidence>
<feature type="domain" description="Penicillin-binding protein dimerisation" evidence="15">
    <location>
        <begin position="96"/>
        <end position="264"/>
    </location>
</feature>
<keyword evidence="8" id="KW-0133">Cell shape</keyword>
<keyword evidence="3" id="KW-1003">Cell membrane</keyword>
<evidence type="ECO:0000256" key="11">
    <source>
        <dbReference type="ARBA" id="ARBA00023136"/>
    </source>
</evidence>
<dbReference type="Pfam" id="PF00905">
    <property type="entry name" value="Transpeptidase"/>
    <property type="match status" value="1"/>
</dbReference>
<keyword evidence="10 13" id="KW-1133">Transmembrane helix</keyword>
<dbReference type="InterPro" id="IPR001460">
    <property type="entry name" value="PCN-bd_Tpept"/>
</dbReference>
<evidence type="ECO:0000256" key="9">
    <source>
        <dbReference type="ARBA" id="ARBA00022984"/>
    </source>
</evidence>
<dbReference type="PANTHER" id="PTHR30627:SF2">
    <property type="entry name" value="PEPTIDOGLYCAN D,D-TRANSPEPTIDASE MRDA"/>
    <property type="match status" value="1"/>
</dbReference>
<dbReference type="InterPro" id="IPR017790">
    <property type="entry name" value="Penicillin-binding_protein_2"/>
</dbReference>
<evidence type="ECO:0000313" key="16">
    <source>
        <dbReference type="EMBL" id="OGC58155.1"/>
    </source>
</evidence>
<dbReference type="PANTHER" id="PTHR30627">
    <property type="entry name" value="PEPTIDOGLYCAN D,D-TRANSPEPTIDASE"/>
    <property type="match status" value="1"/>
</dbReference>
<proteinExistence type="predicted"/>
<feature type="domain" description="Penicillin-binding protein transpeptidase" evidence="14">
    <location>
        <begin position="308"/>
        <end position="637"/>
    </location>
</feature>
<keyword evidence="9" id="KW-0573">Peptidoglycan synthesis</keyword>
<evidence type="ECO:0000256" key="2">
    <source>
        <dbReference type="ARBA" id="ARBA00004236"/>
    </source>
</evidence>
<dbReference type="InterPro" id="IPR005311">
    <property type="entry name" value="PBP_dimer"/>
</dbReference>
<accession>A0A1F4VM67</accession>
<dbReference type="InterPro" id="IPR036138">
    <property type="entry name" value="PBP_dimer_sf"/>
</dbReference>
<dbReference type="GO" id="GO:0071972">
    <property type="term" value="F:peptidoglycan L,D-transpeptidase activity"/>
    <property type="evidence" value="ECO:0007669"/>
    <property type="project" value="TreeGrafter"/>
</dbReference>
<dbReference type="GO" id="GO:0008658">
    <property type="term" value="F:penicillin binding"/>
    <property type="evidence" value="ECO:0007669"/>
    <property type="project" value="InterPro"/>
</dbReference>
<protein>
    <submittedName>
        <fullName evidence="16">Penicillin-binding protein 2</fullName>
    </submittedName>
</protein>
<name>A0A1F4VM67_UNCKA</name>
<dbReference type="GO" id="GO:0005886">
    <property type="term" value="C:plasma membrane"/>
    <property type="evidence" value="ECO:0007669"/>
    <property type="project" value="UniProtKB-SubCell"/>
</dbReference>
<evidence type="ECO:0000256" key="7">
    <source>
        <dbReference type="ARBA" id="ARBA00022801"/>
    </source>
</evidence>
<dbReference type="GO" id="GO:0006508">
    <property type="term" value="P:proteolysis"/>
    <property type="evidence" value="ECO:0007669"/>
    <property type="project" value="UniProtKB-KW"/>
</dbReference>
<keyword evidence="7" id="KW-0378">Hydrolase</keyword>
<dbReference type="GO" id="GO:0009252">
    <property type="term" value="P:peptidoglycan biosynthetic process"/>
    <property type="evidence" value="ECO:0007669"/>
    <property type="project" value="UniProtKB-KW"/>
</dbReference>
<evidence type="ECO:0000256" key="1">
    <source>
        <dbReference type="ARBA" id="ARBA00004167"/>
    </source>
</evidence>
<comment type="caution">
    <text evidence="16">The sequence shown here is derived from an EMBL/GenBank/DDBJ whole genome shotgun (WGS) entry which is preliminary data.</text>
</comment>
<evidence type="ECO:0000256" key="6">
    <source>
        <dbReference type="ARBA" id="ARBA00022692"/>
    </source>
</evidence>
<dbReference type="Gene3D" id="3.90.1310.10">
    <property type="entry name" value="Penicillin-binding protein 2a (Domain 2)"/>
    <property type="match status" value="1"/>
</dbReference>
<reference evidence="16 17" key="1">
    <citation type="journal article" date="2016" name="Nat. Commun.">
        <title>Thousands of microbial genomes shed light on interconnected biogeochemical processes in an aquifer system.</title>
        <authorList>
            <person name="Anantharaman K."/>
            <person name="Brown C.T."/>
            <person name="Hug L.A."/>
            <person name="Sharon I."/>
            <person name="Castelle C.J."/>
            <person name="Probst A.J."/>
            <person name="Thomas B.C."/>
            <person name="Singh A."/>
            <person name="Wilkins M.J."/>
            <person name="Karaoz U."/>
            <person name="Brodie E.L."/>
            <person name="Williams K.H."/>
            <person name="Hubbard S.S."/>
            <person name="Banfield J.F."/>
        </authorList>
    </citation>
    <scope>NUCLEOTIDE SEQUENCE [LARGE SCALE GENOMIC DNA]</scope>
</reference>
<dbReference type="EMBL" id="MEVK01000042">
    <property type="protein sequence ID" value="OGC58155.1"/>
    <property type="molecule type" value="Genomic_DNA"/>
</dbReference>
<keyword evidence="6 13" id="KW-0812">Transmembrane</keyword>
<dbReference type="Proteomes" id="UP000178964">
    <property type="component" value="Unassembled WGS sequence"/>
</dbReference>
<keyword evidence="11 13" id="KW-0472">Membrane</keyword>
<comment type="subcellular location">
    <subcellularLocation>
        <location evidence="2">Cell membrane</location>
    </subcellularLocation>
    <subcellularLocation>
        <location evidence="1">Membrane</location>
        <topology evidence="1">Single-pass membrane protein</topology>
    </subcellularLocation>
</comment>
<dbReference type="GO" id="GO:0071555">
    <property type="term" value="P:cell wall organization"/>
    <property type="evidence" value="ECO:0007669"/>
    <property type="project" value="UniProtKB-KW"/>
</dbReference>
<keyword evidence="4" id="KW-0997">Cell inner membrane</keyword>
<organism evidence="16 17">
    <name type="scientific">candidate division WWE3 bacterium RIFCSPLOWO2_01_FULL_42_11</name>
    <dbReference type="NCBI Taxonomy" id="1802627"/>
    <lineage>
        <taxon>Bacteria</taxon>
        <taxon>Katanobacteria</taxon>
    </lineage>
</organism>
<keyword evidence="12" id="KW-0961">Cell wall biogenesis/degradation</keyword>
<gene>
    <name evidence="16" type="ORF">A3A70_03165</name>
</gene>
<evidence type="ECO:0000259" key="15">
    <source>
        <dbReference type="Pfam" id="PF03717"/>
    </source>
</evidence>